<evidence type="ECO:0000256" key="2">
    <source>
        <dbReference type="SAM" id="Phobius"/>
    </source>
</evidence>
<evidence type="ECO:0000313" key="4">
    <source>
        <dbReference type="Proteomes" id="UP001605036"/>
    </source>
</evidence>
<feature type="region of interest" description="Disordered" evidence="1">
    <location>
        <begin position="1"/>
        <end position="24"/>
    </location>
</feature>
<name>A0ABD1XI85_9MARC</name>
<dbReference type="Proteomes" id="UP001605036">
    <property type="component" value="Unassembled WGS sequence"/>
</dbReference>
<comment type="caution">
    <text evidence="3">The sequence shown here is derived from an EMBL/GenBank/DDBJ whole genome shotgun (WGS) entry which is preliminary data.</text>
</comment>
<proteinExistence type="predicted"/>
<keyword evidence="2" id="KW-0812">Transmembrane</keyword>
<evidence type="ECO:0000256" key="1">
    <source>
        <dbReference type="SAM" id="MobiDB-lite"/>
    </source>
</evidence>
<organism evidence="3 4">
    <name type="scientific">Riccia fluitans</name>
    <dbReference type="NCBI Taxonomy" id="41844"/>
    <lineage>
        <taxon>Eukaryota</taxon>
        <taxon>Viridiplantae</taxon>
        <taxon>Streptophyta</taxon>
        <taxon>Embryophyta</taxon>
        <taxon>Marchantiophyta</taxon>
        <taxon>Marchantiopsida</taxon>
        <taxon>Marchantiidae</taxon>
        <taxon>Marchantiales</taxon>
        <taxon>Ricciaceae</taxon>
        <taxon>Riccia</taxon>
    </lineage>
</organism>
<keyword evidence="2" id="KW-1133">Transmembrane helix</keyword>
<protein>
    <submittedName>
        <fullName evidence="3">Uncharacterized protein</fullName>
    </submittedName>
</protein>
<accession>A0ABD1XI85</accession>
<sequence>MPEVPPPPPKKARPGPSQTQEEKTTRLVENAEMRHAWFVWFVLLVNLDKCRRLYWTPGTDQGRECLVDKLIELAMEAFTKASVDLERFGFGRSLEEIQERLTKSVKSIPRHLLKQYELWLKSPQFESWTLEKERYPWSLPMRLRTEEDVRQVYRNQAKTWDEWFRRPPQLRNPGSLSWRYKNCEPIFDNMFVLLVLAMAYRGTCFLWVFLTTP</sequence>
<feature type="transmembrane region" description="Helical" evidence="2">
    <location>
        <begin position="190"/>
        <end position="210"/>
    </location>
</feature>
<keyword evidence="2" id="KW-0472">Membrane</keyword>
<keyword evidence="4" id="KW-1185">Reference proteome</keyword>
<gene>
    <name evidence="3" type="ORF">R1flu_026991</name>
</gene>
<evidence type="ECO:0000313" key="3">
    <source>
        <dbReference type="EMBL" id="KAL2608418.1"/>
    </source>
</evidence>
<dbReference type="AlphaFoldDB" id="A0ABD1XI85"/>
<dbReference type="EMBL" id="JBHFFA010000008">
    <property type="protein sequence ID" value="KAL2608418.1"/>
    <property type="molecule type" value="Genomic_DNA"/>
</dbReference>
<reference evidence="3 4" key="1">
    <citation type="submission" date="2024-09" db="EMBL/GenBank/DDBJ databases">
        <title>Chromosome-scale assembly of Riccia fluitans.</title>
        <authorList>
            <person name="Paukszto L."/>
            <person name="Sawicki J."/>
            <person name="Karawczyk K."/>
            <person name="Piernik-Szablinska J."/>
            <person name="Szczecinska M."/>
            <person name="Mazdziarz M."/>
        </authorList>
    </citation>
    <scope>NUCLEOTIDE SEQUENCE [LARGE SCALE GENOMIC DNA]</scope>
    <source>
        <strain evidence="3">Rf_01</strain>
        <tissue evidence="3">Aerial parts of the thallus</tissue>
    </source>
</reference>